<dbReference type="AlphaFoldDB" id="A0A3M9MAI8"/>
<keyword evidence="3" id="KW-1185">Reference proteome</keyword>
<dbReference type="SUPFAM" id="SSF55821">
    <property type="entry name" value="YrdC/RibB"/>
    <property type="match status" value="1"/>
</dbReference>
<dbReference type="Gene3D" id="3.90.870.10">
    <property type="entry name" value="DHBP synthase"/>
    <property type="match status" value="1"/>
</dbReference>
<dbReference type="InterPro" id="IPR006070">
    <property type="entry name" value="Sua5-like_dom"/>
</dbReference>
<name>A0A3M9MAI8_9MICO</name>
<reference evidence="2 3" key="1">
    <citation type="submission" date="2018-11" db="EMBL/GenBank/DDBJ databases">
        <title>Draft genome of Simplicispira Flexivirga sp. BO-16.</title>
        <authorList>
            <person name="Im W.T."/>
        </authorList>
    </citation>
    <scope>NUCLEOTIDE SEQUENCE [LARGE SCALE GENOMIC DNA]</scope>
    <source>
        <strain evidence="2 3">BO-16</strain>
    </source>
</reference>
<proteinExistence type="predicted"/>
<evidence type="ECO:0000259" key="1">
    <source>
        <dbReference type="PROSITE" id="PS51163"/>
    </source>
</evidence>
<dbReference type="InterPro" id="IPR017945">
    <property type="entry name" value="DHBP_synth_RibB-like_a/b_dom"/>
</dbReference>
<dbReference type="OrthoDB" id="507754at2"/>
<protein>
    <recommendedName>
        <fullName evidence="1">YrdC-like domain-containing protein</fullName>
    </recommendedName>
</protein>
<accession>A0A3M9MAI8</accession>
<gene>
    <name evidence="2" type="ORF">EFY87_09680</name>
</gene>
<dbReference type="PROSITE" id="PS51163">
    <property type="entry name" value="YRDC"/>
    <property type="match status" value="1"/>
</dbReference>
<dbReference type="EMBL" id="RJJQ01000008">
    <property type="protein sequence ID" value="RNI22235.1"/>
    <property type="molecule type" value="Genomic_DNA"/>
</dbReference>
<organism evidence="2 3">
    <name type="scientific">Flexivirga caeni</name>
    <dbReference type="NCBI Taxonomy" id="2294115"/>
    <lineage>
        <taxon>Bacteria</taxon>
        <taxon>Bacillati</taxon>
        <taxon>Actinomycetota</taxon>
        <taxon>Actinomycetes</taxon>
        <taxon>Micrococcales</taxon>
        <taxon>Dermacoccaceae</taxon>
        <taxon>Flexivirga</taxon>
    </lineage>
</organism>
<dbReference type="RefSeq" id="WP_123271274.1">
    <property type="nucleotide sequence ID" value="NZ_RJJQ01000008.1"/>
</dbReference>
<sequence length="219" mass="22860">MTVVAMDAAGFAAAEARLALGAPIVIPTPSPLAYVLFADEATGINVAKGRDRDQPVGVTPVAFEVIRPYLGVDQDGERLVEWLMFDAHFSLLIPVRPPTPEWLAPAIVKGVAALAGAWLPQLEPLLRNRKFAYSSSANATGAPPAADAASADRAFGGDLLVLDGDACRAGDGRHGSTTTLAVSAEGALSVYRHGIQDAGAEDDEERFLRTLGACAQVAR</sequence>
<evidence type="ECO:0000313" key="3">
    <source>
        <dbReference type="Proteomes" id="UP000271678"/>
    </source>
</evidence>
<dbReference type="GO" id="GO:0003725">
    <property type="term" value="F:double-stranded RNA binding"/>
    <property type="evidence" value="ECO:0007669"/>
    <property type="project" value="InterPro"/>
</dbReference>
<dbReference type="Proteomes" id="UP000271678">
    <property type="component" value="Unassembled WGS sequence"/>
</dbReference>
<comment type="caution">
    <text evidence="2">The sequence shown here is derived from an EMBL/GenBank/DDBJ whole genome shotgun (WGS) entry which is preliminary data.</text>
</comment>
<evidence type="ECO:0000313" key="2">
    <source>
        <dbReference type="EMBL" id="RNI22235.1"/>
    </source>
</evidence>
<feature type="domain" description="YrdC-like" evidence="1">
    <location>
        <begin position="8"/>
        <end position="196"/>
    </location>
</feature>